<dbReference type="GO" id="GO:0031492">
    <property type="term" value="F:nucleosomal DNA binding"/>
    <property type="evidence" value="ECO:0007669"/>
    <property type="project" value="TreeGrafter"/>
</dbReference>
<evidence type="ECO:0000256" key="3">
    <source>
        <dbReference type="ARBA" id="ARBA00022454"/>
    </source>
</evidence>
<dbReference type="InterPro" id="IPR005819">
    <property type="entry name" value="H1/H5"/>
</dbReference>
<evidence type="ECO:0000256" key="1">
    <source>
        <dbReference type="ARBA" id="ARBA00004123"/>
    </source>
</evidence>
<proteinExistence type="inferred from homology"/>
<dbReference type="InterPro" id="IPR036390">
    <property type="entry name" value="WH_DNA-bd_sf"/>
</dbReference>
<dbReference type="Proteomes" id="UP000634136">
    <property type="component" value="Unassembled WGS sequence"/>
</dbReference>
<accession>A0A834WYE7</accession>
<evidence type="ECO:0000313" key="8">
    <source>
        <dbReference type="EMBL" id="KAF7834559.1"/>
    </source>
</evidence>
<dbReference type="GO" id="GO:0005730">
    <property type="term" value="C:nucleolus"/>
    <property type="evidence" value="ECO:0007669"/>
    <property type="project" value="TreeGrafter"/>
</dbReference>
<evidence type="ECO:0000259" key="7">
    <source>
        <dbReference type="PROSITE" id="PS51504"/>
    </source>
</evidence>
<comment type="caution">
    <text evidence="8">The sequence shown here is derived from an EMBL/GenBank/DDBJ whole genome shotgun (WGS) entry which is preliminary data.</text>
</comment>
<protein>
    <submittedName>
        <fullName evidence="8">HMG-Y-related protein A</fullName>
    </submittedName>
</protein>
<dbReference type="Pfam" id="PF00538">
    <property type="entry name" value="Linker_histone"/>
    <property type="match status" value="1"/>
</dbReference>
<dbReference type="InterPro" id="IPR036388">
    <property type="entry name" value="WH-like_DNA-bd_sf"/>
</dbReference>
<dbReference type="GO" id="GO:0045910">
    <property type="term" value="P:negative regulation of DNA recombination"/>
    <property type="evidence" value="ECO:0007669"/>
    <property type="project" value="TreeGrafter"/>
</dbReference>
<evidence type="ECO:0000256" key="5">
    <source>
        <dbReference type="ARBA" id="ARBA00023242"/>
    </source>
</evidence>
<dbReference type="GO" id="GO:0006334">
    <property type="term" value="P:nucleosome assembly"/>
    <property type="evidence" value="ECO:0007669"/>
    <property type="project" value="InterPro"/>
</dbReference>
<name>A0A834WYE7_9FABA</name>
<dbReference type="GO" id="GO:0030527">
    <property type="term" value="F:structural constituent of chromatin"/>
    <property type="evidence" value="ECO:0007669"/>
    <property type="project" value="InterPro"/>
</dbReference>
<dbReference type="OrthoDB" id="1110759at2759"/>
<comment type="subcellular location">
    <subcellularLocation>
        <location evidence="2">Chromosome</location>
    </subcellularLocation>
    <subcellularLocation>
        <location evidence="1 6">Nucleus</location>
    </subcellularLocation>
</comment>
<evidence type="ECO:0000256" key="2">
    <source>
        <dbReference type="ARBA" id="ARBA00004286"/>
    </source>
</evidence>
<dbReference type="SUPFAM" id="SSF46785">
    <property type="entry name" value="Winged helix' DNA-binding domain"/>
    <property type="match status" value="1"/>
</dbReference>
<dbReference type="Gene3D" id="1.10.10.10">
    <property type="entry name" value="Winged helix-like DNA-binding domain superfamily/Winged helix DNA-binding domain"/>
    <property type="match status" value="1"/>
</dbReference>
<keyword evidence="3 6" id="KW-0158">Chromosome</keyword>
<dbReference type="PRINTS" id="PR00624">
    <property type="entry name" value="HISTONEH5"/>
</dbReference>
<dbReference type="SMART" id="SM00526">
    <property type="entry name" value="H15"/>
    <property type="match status" value="1"/>
</dbReference>
<keyword evidence="9" id="KW-1185">Reference proteome</keyword>
<sequence length="188" mass="21452">MDPTSMLPLATVASIVATSNVRNSNVAVTRGTPNHPTYKEMIRNAIATLKERKGSSKRAIAKYIEKTFTHHSLRLVDSPPKGNKIKYGNNKVVESLLSKVVEECERRVLIQHEMVYACFFFIMFSFIINDTFTQVFCSDEHSNNMLDKLQDAIGRGQYQILMLEYQDRVPNILMIGFRQTSKSKSNKK</sequence>
<dbReference type="GO" id="GO:0000786">
    <property type="term" value="C:nucleosome"/>
    <property type="evidence" value="ECO:0007669"/>
    <property type="project" value="InterPro"/>
</dbReference>
<evidence type="ECO:0000313" key="9">
    <source>
        <dbReference type="Proteomes" id="UP000634136"/>
    </source>
</evidence>
<dbReference type="PANTHER" id="PTHR11467:SF29">
    <property type="entry name" value="OS03G0711600 PROTEIN"/>
    <property type="match status" value="1"/>
</dbReference>
<dbReference type="PANTHER" id="PTHR11467">
    <property type="entry name" value="HISTONE H1"/>
    <property type="match status" value="1"/>
</dbReference>
<keyword evidence="4 6" id="KW-0238">DNA-binding</keyword>
<dbReference type="AlphaFoldDB" id="A0A834WYE7"/>
<gene>
    <name evidence="8" type="ORF">G2W53_009418</name>
</gene>
<comment type="similarity">
    <text evidence="6">Belongs to the histone H1/H5 family.</text>
</comment>
<dbReference type="InterPro" id="IPR005818">
    <property type="entry name" value="Histone_H1/H5_H15"/>
</dbReference>
<dbReference type="CDD" id="cd00073">
    <property type="entry name" value="H15"/>
    <property type="match status" value="1"/>
</dbReference>
<evidence type="ECO:0000256" key="4">
    <source>
        <dbReference type="ARBA" id="ARBA00023125"/>
    </source>
</evidence>
<feature type="domain" description="H15" evidence="7">
    <location>
        <begin position="34"/>
        <end position="130"/>
    </location>
</feature>
<reference evidence="8" key="1">
    <citation type="submission" date="2020-09" db="EMBL/GenBank/DDBJ databases">
        <title>Genome-Enabled Discovery of Anthraquinone Biosynthesis in Senna tora.</title>
        <authorList>
            <person name="Kang S.-H."/>
            <person name="Pandey R.P."/>
            <person name="Lee C.-M."/>
            <person name="Sim J.-S."/>
            <person name="Jeong J.-T."/>
            <person name="Choi B.-S."/>
            <person name="Jung M."/>
            <person name="Ginzburg D."/>
            <person name="Zhao K."/>
            <person name="Won S.Y."/>
            <person name="Oh T.-J."/>
            <person name="Yu Y."/>
            <person name="Kim N.-H."/>
            <person name="Lee O.R."/>
            <person name="Lee T.-H."/>
            <person name="Bashyal P."/>
            <person name="Kim T.-S."/>
            <person name="Lee W.-H."/>
            <person name="Kawkins C."/>
            <person name="Kim C.-K."/>
            <person name="Kim J.S."/>
            <person name="Ahn B.O."/>
            <person name="Rhee S.Y."/>
            <person name="Sohng J.K."/>
        </authorList>
    </citation>
    <scope>NUCLEOTIDE SEQUENCE</scope>
    <source>
        <tissue evidence="8">Leaf</tissue>
    </source>
</reference>
<dbReference type="GO" id="GO:0030261">
    <property type="term" value="P:chromosome condensation"/>
    <property type="evidence" value="ECO:0007669"/>
    <property type="project" value="TreeGrafter"/>
</dbReference>
<organism evidence="8 9">
    <name type="scientific">Senna tora</name>
    <dbReference type="NCBI Taxonomy" id="362788"/>
    <lineage>
        <taxon>Eukaryota</taxon>
        <taxon>Viridiplantae</taxon>
        <taxon>Streptophyta</taxon>
        <taxon>Embryophyta</taxon>
        <taxon>Tracheophyta</taxon>
        <taxon>Spermatophyta</taxon>
        <taxon>Magnoliopsida</taxon>
        <taxon>eudicotyledons</taxon>
        <taxon>Gunneridae</taxon>
        <taxon>Pentapetalae</taxon>
        <taxon>rosids</taxon>
        <taxon>fabids</taxon>
        <taxon>Fabales</taxon>
        <taxon>Fabaceae</taxon>
        <taxon>Caesalpinioideae</taxon>
        <taxon>Cassia clade</taxon>
        <taxon>Senna</taxon>
    </lineage>
</organism>
<dbReference type="EMBL" id="JAAIUW010000004">
    <property type="protein sequence ID" value="KAF7834559.1"/>
    <property type="molecule type" value="Genomic_DNA"/>
</dbReference>
<dbReference type="GO" id="GO:0003690">
    <property type="term" value="F:double-stranded DNA binding"/>
    <property type="evidence" value="ECO:0007669"/>
    <property type="project" value="TreeGrafter"/>
</dbReference>
<dbReference type="PROSITE" id="PS51504">
    <property type="entry name" value="H15"/>
    <property type="match status" value="1"/>
</dbReference>
<keyword evidence="5 6" id="KW-0539">Nucleus</keyword>
<evidence type="ECO:0000256" key="6">
    <source>
        <dbReference type="RuleBase" id="RU003894"/>
    </source>
</evidence>